<accession>A0ACB8V1C8</accession>
<dbReference type="EMBL" id="JALBCA010000019">
    <property type="protein sequence ID" value="KAI2390190.1"/>
    <property type="molecule type" value="Genomic_DNA"/>
</dbReference>
<comment type="caution">
    <text evidence="1">The sequence shown here is derived from an EMBL/GenBank/DDBJ whole genome shotgun (WGS) entry which is preliminary data.</text>
</comment>
<evidence type="ECO:0000313" key="1">
    <source>
        <dbReference type="EMBL" id="KAI2390190.1"/>
    </source>
</evidence>
<sequence>MAATPPAKTRPYRRILTSTLHRRFVHASAFSLLVCYVVAFFIGTKTSLFWSWFPLGACGFRTLLLFISSLSIFILRVGQLHIGASTTVSLFKSWRQTTFSLRLVQTFAWYMFSAWWFSEVYIWSASLNEQLNWVNPGRSFERARLNERPIYLHCYYFLLAVGQATLHLYYDWDQLYIPVANRAEKPEDQRTHPLEPLLHSLTKSAPQILRLALFQTAVTSVLGLPFYILFLRKTAWGFTLYFAKMFWNFPRSAQDPPGIIPPLHISFLLKAAVSGILLIVLWQTSNLLFSVLLGQAPLKKGMPLTNEAKDPNGSLINGLKAKNGPVVAFSLWELSLISQQFPDRRKGIFSDIDREGGPAWSQVLDTSASVIKGMTTRISQFEAPPAPPAAPAPESKDPAPATTTTEGQLYPTLPRLTAAPKEDNIFLPPVRGNSKPEQFEAAFGSMAKSYGQSEDWTPNARAKARQMFDRASAVILSPEQKRRLTASAQDLKLLASPQAEAGSSRLTVHPLLQKALRSPLGILFRRPYARRLREVVLGSPYEQLVPIVDAVEVLTRLLVASLAEDQFGKVQNDVPAVIRLFTESILALEGFVSEKGLKAHWTDVDFPADSAPEAQRRDARRVDEVEIVLGALKTGLKELLGAFRLYLKEVGVVGKDLRMARQAAGLSALE</sequence>
<organism evidence="1">
    <name type="scientific">Ophidiomyces ophidiicola</name>
    <dbReference type="NCBI Taxonomy" id="1387563"/>
    <lineage>
        <taxon>Eukaryota</taxon>
        <taxon>Fungi</taxon>
        <taxon>Dikarya</taxon>
        <taxon>Ascomycota</taxon>
        <taxon>Pezizomycotina</taxon>
        <taxon>Eurotiomycetes</taxon>
        <taxon>Eurotiomycetidae</taxon>
        <taxon>Onygenales</taxon>
        <taxon>Onygenaceae</taxon>
        <taxon>Ophidiomyces</taxon>
    </lineage>
</organism>
<reference evidence="1" key="1">
    <citation type="journal article" date="2022" name="bioRxiv">
        <title>Population genetic analysis of Ophidiomyces ophidiicola, the causative agent of snake fungal disease, indicates recent introductions to the USA.</title>
        <authorList>
            <person name="Ladner J.T."/>
            <person name="Palmer J.M."/>
            <person name="Ettinger C.L."/>
            <person name="Stajich J.E."/>
            <person name="Farrell T.M."/>
            <person name="Glorioso B.M."/>
            <person name="Lawson B."/>
            <person name="Price S.J."/>
            <person name="Stengle A.G."/>
            <person name="Grear D.A."/>
            <person name="Lorch J.M."/>
        </authorList>
    </citation>
    <scope>NUCLEOTIDE SEQUENCE</scope>
    <source>
        <strain evidence="1">NWHC 24266-5</strain>
    </source>
</reference>
<gene>
    <name evidence="1" type="ORF">LOY88_001790</name>
</gene>
<name>A0ACB8V1C8_9EURO</name>
<protein>
    <submittedName>
        <fullName evidence="1">Uncharacterized protein</fullName>
    </submittedName>
</protein>
<proteinExistence type="predicted"/>